<evidence type="ECO:0008006" key="6">
    <source>
        <dbReference type="Google" id="ProtNLM"/>
    </source>
</evidence>
<dbReference type="PANTHER" id="PTHR47447:SF22">
    <property type="entry name" value="TETRATRICOPEPTIDE-LIKE HELICAL DOMAIN SUPERFAMILY"/>
    <property type="match status" value="1"/>
</dbReference>
<evidence type="ECO:0000256" key="1">
    <source>
        <dbReference type="ARBA" id="ARBA00007626"/>
    </source>
</evidence>
<dbReference type="Pfam" id="PF12854">
    <property type="entry name" value="PPR_1"/>
    <property type="match status" value="1"/>
</dbReference>
<protein>
    <recommendedName>
        <fullName evidence="6">Leucine-rich PPR motif-containing protein, mitochondrial</fullName>
    </recommendedName>
</protein>
<dbReference type="Proteomes" id="UP000298416">
    <property type="component" value="Unassembled WGS sequence"/>
</dbReference>
<dbReference type="InterPro" id="IPR002885">
    <property type="entry name" value="PPR_rpt"/>
</dbReference>
<organism evidence="4">
    <name type="scientific">Salvia splendens</name>
    <name type="common">Scarlet sage</name>
    <dbReference type="NCBI Taxonomy" id="180675"/>
    <lineage>
        <taxon>Eukaryota</taxon>
        <taxon>Viridiplantae</taxon>
        <taxon>Streptophyta</taxon>
        <taxon>Embryophyta</taxon>
        <taxon>Tracheophyta</taxon>
        <taxon>Spermatophyta</taxon>
        <taxon>Magnoliopsida</taxon>
        <taxon>eudicotyledons</taxon>
        <taxon>Gunneridae</taxon>
        <taxon>Pentapetalae</taxon>
        <taxon>asterids</taxon>
        <taxon>lamiids</taxon>
        <taxon>Lamiales</taxon>
        <taxon>Lamiaceae</taxon>
        <taxon>Nepetoideae</taxon>
        <taxon>Mentheae</taxon>
        <taxon>Salviinae</taxon>
        <taxon>Salvia</taxon>
        <taxon>Salvia subgen. Calosphace</taxon>
        <taxon>core Calosphace</taxon>
    </lineage>
</organism>
<feature type="repeat" description="PPR" evidence="3">
    <location>
        <begin position="205"/>
        <end position="239"/>
    </location>
</feature>
<feature type="repeat" description="PPR" evidence="3">
    <location>
        <begin position="281"/>
        <end position="315"/>
    </location>
</feature>
<evidence type="ECO:0000313" key="4">
    <source>
        <dbReference type="EMBL" id="KAG6431714.1"/>
    </source>
</evidence>
<comment type="similarity">
    <text evidence="1">Belongs to the PPR family. P subfamily.</text>
</comment>
<dbReference type="NCBIfam" id="TIGR00756">
    <property type="entry name" value="PPR"/>
    <property type="match status" value="5"/>
</dbReference>
<keyword evidence="2" id="KW-0677">Repeat</keyword>
<evidence type="ECO:0000313" key="5">
    <source>
        <dbReference type="Proteomes" id="UP000298416"/>
    </source>
</evidence>
<accession>A0A8X9A9J1</accession>
<dbReference type="PROSITE" id="PS51375">
    <property type="entry name" value="PPR"/>
    <property type="match status" value="5"/>
</dbReference>
<reference evidence="4" key="1">
    <citation type="submission" date="2018-01" db="EMBL/GenBank/DDBJ databases">
        <authorList>
            <person name="Mao J.F."/>
        </authorList>
    </citation>
    <scope>NUCLEOTIDE SEQUENCE</scope>
    <source>
        <strain evidence="4">Huo1</strain>
        <tissue evidence="4">Leaf</tissue>
    </source>
</reference>
<dbReference type="Pfam" id="PF13041">
    <property type="entry name" value="PPR_2"/>
    <property type="match status" value="2"/>
</dbReference>
<sequence length="472" mass="52971">MHISSISFIRRSSSLIAPRAPDFPLKKFLFFSKYSSIPAQDFLTHLQKHQSHVEKNLNAVKSNLDSQCIAQVLEQCAIEKPKLGVRFFVWAAFHPTHRHTSYMYSKACKLLNLEKNPRIIADVVDEYRAEGFAVSVRMFKVLLNLCKEARCAEMGLWVLGKMKELGCMPDTVSYNVVIRLLVAEGRLDESMRLLKEMPLCDLTPDMVTYGSVIKGLCDAGDLEGALGLVKVMKGHGCVPNSVIYSTILDGICMHGSLKLALEFLDGMEKVEEKEKDEGRPNVVTYTTMIKGFVEKGMASEARSILDRMYDSDLKPNRVTFVTLIDGLIKEGKVEEARKVVDTFGGDGVRADELYNVLVLSLFRAGRHKESEEMFRMMLVRGLKPSGLTASSIIRGIVLEGRVLDGYFLFQEIEKLGSLLSIDPDVYSSLLACLCQENHLAEAGSLVNIMVERRVHLEPSQFEHLANFRSFLN</sequence>
<gene>
    <name evidence="4" type="ORF">SASPL_109797</name>
</gene>
<dbReference type="Gene3D" id="1.25.40.10">
    <property type="entry name" value="Tetratricopeptide repeat domain"/>
    <property type="match status" value="4"/>
</dbReference>
<dbReference type="InterPro" id="IPR011990">
    <property type="entry name" value="TPR-like_helical_dom_sf"/>
</dbReference>
<name>A0A8X9A9J1_SALSN</name>
<feature type="repeat" description="PPR" evidence="3">
    <location>
        <begin position="422"/>
        <end position="456"/>
    </location>
</feature>
<dbReference type="PANTHER" id="PTHR47447">
    <property type="entry name" value="OS03G0856100 PROTEIN"/>
    <property type="match status" value="1"/>
</dbReference>
<proteinExistence type="inferred from homology"/>
<keyword evidence="5" id="KW-1185">Reference proteome</keyword>
<feature type="repeat" description="PPR" evidence="3">
    <location>
        <begin position="170"/>
        <end position="204"/>
    </location>
</feature>
<dbReference type="EMBL" id="PNBA02000003">
    <property type="protein sequence ID" value="KAG6431714.1"/>
    <property type="molecule type" value="Genomic_DNA"/>
</dbReference>
<comment type="caution">
    <text evidence="4">The sequence shown here is derived from an EMBL/GenBank/DDBJ whole genome shotgun (WGS) entry which is preliminary data.</text>
</comment>
<dbReference type="AlphaFoldDB" id="A0A8X9A9J1"/>
<evidence type="ECO:0000256" key="2">
    <source>
        <dbReference type="ARBA" id="ARBA00022737"/>
    </source>
</evidence>
<reference evidence="4" key="2">
    <citation type="submission" date="2020-08" db="EMBL/GenBank/DDBJ databases">
        <title>Plant Genome Project.</title>
        <authorList>
            <person name="Zhang R.-G."/>
        </authorList>
    </citation>
    <scope>NUCLEOTIDE SEQUENCE</scope>
    <source>
        <strain evidence="4">Huo1</strain>
        <tissue evidence="4">Leaf</tissue>
    </source>
</reference>
<evidence type="ECO:0000256" key="3">
    <source>
        <dbReference type="PROSITE-ProRule" id="PRU00708"/>
    </source>
</evidence>
<feature type="repeat" description="PPR" evidence="3">
    <location>
        <begin position="350"/>
        <end position="384"/>
    </location>
</feature>
<dbReference type="Pfam" id="PF01535">
    <property type="entry name" value="PPR"/>
    <property type="match status" value="3"/>
</dbReference>
<dbReference type="OrthoDB" id="185373at2759"/>